<accession>A0A5C3K9N0</accession>
<feature type="non-terminal residue" evidence="1">
    <location>
        <position position="1"/>
    </location>
</feature>
<evidence type="ECO:0000313" key="1">
    <source>
        <dbReference type="EMBL" id="TFK16765.1"/>
    </source>
</evidence>
<dbReference type="Proteomes" id="UP000307440">
    <property type="component" value="Unassembled WGS sequence"/>
</dbReference>
<evidence type="ECO:0000313" key="2">
    <source>
        <dbReference type="Proteomes" id="UP000307440"/>
    </source>
</evidence>
<gene>
    <name evidence="1" type="ORF">FA15DRAFT_552211</name>
</gene>
<feature type="non-terminal residue" evidence="1">
    <location>
        <position position="108"/>
    </location>
</feature>
<evidence type="ECO:0008006" key="3">
    <source>
        <dbReference type="Google" id="ProtNLM"/>
    </source>
</evidence>
<organism evidence="1 2">
    <name type="scientific">Coprinopsis marcescibilis</name>
    <name type="common">Agaric fungus</name>
    <name type="synonym">Psathyrella marcescibilis</name>
    <dbReference type="NCBI Taxonomy" id="230819"/>
    <lineage>
        <taxon>Eukaryota</taxon>
        <taxon>Fungi</taxon>
        <taxon>Dikarya</taxon>
        <taxon>Basidiomycota</taxon>
        <taxon>Agaricomycotina</taxon>
        <taxon>Agaricomycetes</taxon>
        <taxon>Agaricomycetidae</taxon>
        <taxon>Agaricales</taxon>
        <taxon>Agaricineae</taxon>
        <taxon>Psathyrellaceae</taxon>
        <taxon>Coprinopsis</taxon>
    </lineage>
</organism>
<reference evidence="1 2" key="1">
    <citation type="journal article" date="2019" name="Nat. Ecol. Evol.">
        <title>Megaphylogeny resolves global patterns of mushroom evolution.</title>
        <authorList>
            <person name="Varga T."/>
            <person name="Krizsan K."/>
            <person name="Foldi C."/>
            <person name="Dima B."/>
            <person name="Sanchez-Garcia M."/>
            <person name="Sanchez-Ramirez S."/>
            <person name="Szollosi G.J."/>
            <person name="Szarkandi J.G."/>
            <person name="Papp V."/>
            <person name="Albert L."/>
            <person name="Andreopoulos W."/>
            <person name="Angelini C."/>
            <person name="Antonin V."/>
            <person name="Barry K.W."/>
            <person name="Bougher N.L."/>
            <person name="Buchanan P."/>
            <person name="Buyck B."/>
            <person name="Bense V."/>
            <person name="Catcheside P."/>
            <person name="Chovatia M."/>
            <person name="Cooper J."/>
            <person name="Damon W."/>
            <person name="Desjardin D."/>
            <person name="Finy P."/>
            <person name="Geml J."/>
            <person name="Haridas S."/>
            <person name="Hughes K."/>
            <person name="Justo A."/>
            <person name="Karasinski D."/>
            <person name="Kautmanova I."/>
            <person name="Kiss B."/>
            <person name="Kocsube S."/>
            <person name="Kotiranta H."/>
            <person name="LaButti K.M."/>
            <person name="Lechner B.E."/>
            <person name="Liimatainen K."/>
            <person name="Lipzen A."/>
            <person name="Lukacs Z."/>
            <person name="Mihaltcheva S."/>
            <person name="Morgado L.N."/>
            <person name="Niskanen T."/>
            <person name="Noordeloos M.E."/>
            <person name="Ohm R.A."/>
            <person name="Ortiz-Santana B."/>
            <person name="Ovrebo C."/>
            <person name="Racz N."/>
            <person name="Riley R."/>
            <person name="Savchenko A."/>
            <person name="Shiryaev A."/>
            <person name="Soop K."/>
            <person name="Spirin V."/>
            <person name="Szebenyi C."/>
            <person name="Tomsovsky M."/>
            <person name="Tulloss R.E."/>
            <person name="Uehling J."/>
            <person name="Grigoriev I.V."/>
            <person name="Vagvolgyi C."/>
            <person name="Papp T."/>
            <person name="Martin F.M."/>
            <person name="Miettinen O."/>
            <person name="Hibbett D.S."/>
            <person name="Nagy L.G."/>
        </authorList>
    </citation>
    <scope>NUCLEOTIDE SEQUENCE [LARGE SCALE GENOMIC DNA]</scope>
    <source>
        <strain evidence="1 2">CBS 121175</strain>
    </source>
</reference>
<name>A0A5C3K9N0_COPMA</name>
<proteinExistence type="predicted"/>
<keyword evidence="2" id="KW-1185">Reference proteome</keyword>
<sequence length="108" mass="12304">VARDFERMHFESTGTKVKIPHSTVAARAAGRKSRKEAALAQEWLRPEETEIVIKHVIQSANQGFPLTHRRLKEHIDRILGARLGDTFPEGGVGKKYTQRFVERNSDQL</sequence>
<protein>
    <recommendedName>
        <fullName evidence="3">HTH CENPB-type domain-containing protein</fullName>
    </recommendedName>
</protein>
<dbReference type="EMBL" id="ML210648">
    <property type="protein sequence ID" value="TFK16765.1"/>
    <property type="molecule type" value="Genomic_DNA"/>
</dbReference>
<dbReference type="OrthoDB" id="2668963at2759"/>
<dbReference type="STRING" id="230819.A0A5C3K9N0"/>
<dbReference type="AlphaFoldDB" id="A0A5C3K9N0"/>